<feature type="transmembrane region" description="Helical" evidence="2">
    <location>
        <begin position="276"/>
        <end position="296"/>
    </location>
</feature>
<dbReference type="RefSeq" id="WP_344579019.1">
    <property type="nucleotide sequence ID" value="NZ_BAAARK010000015.1"/>
</dbReference>
<reference evidence="5" key="1">
    <citation type="journal article" date="2019" name="Int. J. Syst. Evol. Microbiol.">
        <title>The Global Catalogue of Microorganisms (GCM) 10K type strain sequencing project: providing services to taxonomists for standard genome sequencing and annotation.</title>
        <authorList>
            <consortium name="The Broad Institute Genomics Platform"/>
            <consortium name="The Broad Institute Genome Sequencing Center for Infectious Disease"/>
            <person name="Wu L."/>
            <person name="Ma J."/>
        </authorList>
    </citation>
    <scope>NUCLEOTIDE SEQUENCE [LARGE SCALE GENOMIC DNA]</scope>
    <source>
        <strain evidence="5">JCM 16374</strain>
    </source>
</reference>
<evidence type="ECO:0000313" key="5">
    <source>
        <dbReference type="Proteomes" id="UP001500994"/>
    </source>
</evidence>
<comment type="similarity">
    <text evidence="1">Belongs to the EamA transporter family.</text>
</comment>
<proteinExistence type="inferred from homology"/>
<sequence length="307" mass="32055">MATHRSTYPRGVTSLGLGSVLGASTNVVFSHVAQAVNPFVVTLCMVTVSAIVFGIVNRGRRPLLNRDTWRAAIGLNVASAGAYVCLVVGLKYLEPAVGTALQAGAAPLMTILVTGLLARRFTAGPAEWCGGAVILAGSGLLMWVSFTGRSALGNADTGGTAIGVAAVLVSGLAMVFLTLCAKRLTQLGWSNSAVLAHRFYFTIACCTGLSIGVDANWSALVDSAGYLLPFCVIGSGVLLLLQIGIRNVAPFVVMAMTNLNSLLTYLLQLFDSRLHLSLSTLYGIAVVLAGLLWIVITQRRGPRHPPG</sequence>
<keyword evidence="2" id="KW-0472">Membrane</keyword>
<dbReference type="Pfam" id="PF00892">
    <property type="entry name" value="EamA"/>
    <property type="match status" value="1"/>
</dbReference>
<dbReference type="InterPro" id="IPR037185">
    <property type="entry name" value="EmrE-like"/>
</dbReference>
<dbReference type="Proteomes" id="UP001500994">
    <property type="component" value="Unassembled WGS sequence"/>
</dbReference>
<evidence type="ECO:0000259" key="3">
    <source>
        <dbReference type="Pfam" id="PF00892"/>
    </source>
</evidence>
<evidence type="ECO:0000256" key="1">
    <source>
        <dbReference type="ARBA" id="ARBA00007362"/>
    </source>
</evidence>
<dbReference type="InterPro" id="IPR000620">
    <property type="entry name" value="EamA_dom"/>
</dbReference>
<dbReference type="EMBL" id="BAAARK010000015">
    <property type="protein sequence ID" value="GAA2670657.1"/>
    <property type="molecule type" value="Genomic_DNA"/>
</dbReference>
<dbReference type="SUPFAM" id="SSF103481">
    <property type="entry name" value="Multidrug resistance efflux transporter EmrE"/>
    <property type="match status" value="1"/>
</dbReference>
<feature type="transmembrane region" description="Helical" evidence="2">
    <location>
        <begin position="39"/>
        <end position="56"/>
    </location>
</feature>
<feature type="transmembrane region" description="Helical" evidence="2">
    <location>
        <begin position="223"/>
        <end position="241"/>
    </location>
</feature>
<evidence type="ECO:0000313" key="4">
    <source>
        <dbReference type="EMBL" id="GAA2670657.1"/>
    </source>
</evidence>
<organism evidence="4 5">
    <name type="scientific">Streptomyces lunalinharesii</name>
    <dbReference type="NCBI Taxonomy" id="333384"/>
    <lineage>
        <taxon>Bacteria</taxon>
        <taxon>Bacillati</taxon>
        <taxon>Actinomycetota</taxon>
        <taxon>Actinomycetes</taxon>
        <taxon>Kitasatosporales</taxon>
        <taxon>Streptomycetaceae</taxon>
        <taxon>Streptomyces</taxon>
    </lineage>
</organism>
<feature type="transmembrane region" description="Helical" evidence="2">
    <location>
        <begin position="12"/>
        <end position="33"/>
    </location>
</feature>
<protein>
    <submittedName>
        <fullName evidence="4">DMT family transporter</fullName>
    </submittedName>
</protein>
<name>A0ABP6EQI4_9ACTN</name>
<feature type="transmembrane region" description="Helical" evidence="2">
    <location>
        <begin position="128"/>
        <end position="146"/>
    </location>
</feature>
<feature type="transmembrane region" description="Helical" evidence="2">
    <location>
        <begin position="68"/>
        <end position="90"/>
    </location>
</feature>
<gene>
    <name evidence="4" type="ORF">GCM10009864_45950</name>
</gene>
<feature type="transmembrane region" description="Helical" evidence="2">
    <location>
        <begin position="199"/>
        <end position="217"/>
    </location>
</feature>
<evidence type="ECO:0000256" key="2">
    <source>
        <dbReference type="SAM" id="Phobius"/>
    </source>
</evidence>
<feature type="transmembrane region" description="Helical" evidence="2">
    <location>
        <begin position="96"/>
        <end position="116"/>
    </location>
</feature>
<feature type="domain" description="EamA" evidence="3">
    <location>
        <begin position="15"/>
        <end position="142"/>
    </location>
</feature>
<feature type="transmembrane region" description="Helical" evidence="2">
    <location>
        <begin position="248"/>
        <end position="270"/>
    </location>
</feature>
<feature type="transmembrane region" description="Helical" evidence="2">
    <location>
        <begin position="158"/>
        <end position="179"/>
    </location>
</feature>
<comment type="caution">
    <text evidence="4">The sequence shown here is derived from an EMBL/GenBank/DDBJ whole genome shotgun (WGS) entry which is preliminary data.</text>
</comment>
<accession>A0ABP6EQI4</accession>
<keyword evidence="2" id="KW-0812">Transmembrane</keyword>
<keyword evidence="2" id="KW-1133">Transmembrane helix</keyword>
<keyword evidence="5" id="KW-1185">Reference proteome</keyword>